<evidence type="ECO:0000256" key="1">
    <source>
        <dbReference type="SAM" id="Phobius"/>
    </source>
</evidence>
<feature type="transmembrane region" description="Helical" evidence="1">
    <location>
        <begin position="21"/>
        <end position="43"/>
    </location>
</feature>
<feature type="transmembrane region" description="Helical" evidence="1">
    <location>
        <begin position="133"/>
        <end position="155"/>
    </location>
</feature>
<feature type="transmembrane region" description="Helical" evidence="1">
    <location>
        <begin position="176"/>
        <end position="193"/>
    </location>
</feature>
<feature type="transmembrane region" description="Helical" evidence="1">
    <location>
        <begin position="103"/>
        <end position="121"/>
    </location>
</feature>
<dbReference type="OrthoDB" id="4211860at2"/>
<sequence>MSSSALANEIGSGVLSRMAAGVYRLLVLAVFLILMCGPTLVAWTVLGDAAANAAFFVIALLPVGPALSAAVYAMRTWAASPDLSPARALWRGYRLNFLDTMKWWAVVVAVALVLIVNIVFAESVPFGVTFRPVGIIVLGLLGVWAGHLLVVSSLFSFRTRDSMRIAAVELFAQWKVSLGFLSLMIVALATVHLGTELALLVFAWAFSGILWLIAQPLIADVSRRFIKND</sequence>
<dbReference type="InterPro" id="IPR006938">
    <property type="entry name" value="DUF624"/>
</dbReference>
<dbReference type="AlphaFoldDB" id="A0A0S2M2V0"/>
<dbReference type="RefSeq" id="WP_062292331.1">
    <property type="nucleotide sequence ID" value="NZ_CP013200.1"/>
</dbReference>
<evidence type="ECO:0000313" key="3">
    <source>
        <dbReference type="Proteomes" id="UP000059574"/>
    </source>
</evidence>
<keyword evidence="1" id="KW-0472">Membrane</keyword>
<name>A0A0S2M2V0_9MICC</name>
<gene>
    <name evidence="2" type="ORF">AS189_18500</name>
</gene>
<dbReference type="Proteomes" id="UP000059574">
    <property type="component" value="Chromosome"/>
</dbReference>
<accession>A0A0S2M2V0</accession>
<dbReference type="EMBL" id="CP013200">
    <property type="protein sequence ID" value="ALO68122.1"/>
    <property type="molecule type" value="Genomic_DNA"/>
</dbReference>
<protein>
    <recommendedName>
        <fullName evidence="4">DUF624 domain-containing protein</fullName>
    </recommendedName>
</protein>
<evidence type="ECO:0000313" key="2">
    <source>
        <dbReference type="EMBL" id="ALO68122.1"/>
    </source>
</evidence>
<proteinExistence type="predicted"/>
<keyword evidence="1" id="KW-1133">Transmembrane helix</keyword>
<dbReference type="Pfam" id="PF04854">
    <property type="entry name" value="DUF624"/>
    <property type="match status" value="1"/>
</dbReference>
<feature type="transmembrane region" description="Helical" evidence="1">
    <location>
        <begin position="199"/>
        <end position="219"/>
    </location>
</feature>
<evidence type="ECO:0008006" key="4">
    <source>
        <dbReference type="Google" id="ProtNLM"/>
    </source>
</evidence>
<keyword evidence="1" id="KW-0812">Transmembrane</keyword>
<feature type="transmembrane region" description="Helical" evidence="1">
    <location>
        <begin position="49"/>
        <end position="73"/>
    </location>
</feature>
<organism evidence="2 3">
    <name type="scientific">Arthrobacter alpinus</name>
    <dbReference type="NCBI Taxonomy" id="656366"/>
    <lineage>
        <taxon>Bacteria</taxon>
        <taxon>Bacillati</taxon>
        <taxon>Actinomycetota</taxon>
        <taxon>Actinomycetes</taxon>
        <taxon>Micrococcales</taxon>
        <taxon>Micrococcaceae</taxon>
        <taxon>Arthrobacter</taxon>
    </lineage>
</organism>
<reference evidence="3" key="1">
    <citation type="submission" date="2015-11" db="EMBL/GenBank/DDBJ databases">
        <authorList>
            <person name="Kumar R."/>
            <person name="Singh D."/>
            <person name="Swarnkar M.K."/>
            <person name="Singh A.K."/>
            <person name="Kumar S."/>
        </authorList>
    </citation>
    <scope>NUCLEOTIDE SEQUENCE [LARGE SCALE GENOMIC DNA]</scope>
    <source>
        <strain evidence="3">ERGS4:06</strain>
    </source>
</reference>
<reference evidence="2 3" key="2">
    <citation type="journal article" date="2016" name="J. Biotechnol.">
        <title>Complete genome sequence of Arthrobacter alpinus ERGS4:06, a yellow pigmented bacterium tolerant to cold and radiations isolated from Sikkim Himalaya.</title>
        <authorList>
            <person name="Kumar R."/>
            <person name="Singh D."/>
            <person name="Swarnkar M.K."/>
            <person name="Singh A.K."/>
            <person name="Kumar S."/>
        </authorList>
    </citation>
    <scope>NUCLEOTIDE SEQUENCE [LARGE SCALE GENOMIC DNA]</scope>
    <source>
        <strain evidence="2 3">ERGS4:06</strain>
    </source>
</reference>